<dbReference type="InterPro" id="IPR040673">
    <property type="entry name" value="CCDC81_HU_dom_2"/>
</dbReference>
<keyword evidence="3" id="KW-1185">Reference proteome</keyword>
<dbReference type="InterPro" id="IPR026295">
    <property type="entry name" value="CCD81"/>
</dbReference>
<organism evidence="2 3">
    <name type="scientific">Sapayoa aenigma</name>
    <name type="common">broad-billed sapayoa</name>
    <dbReference type="NCBI Taxonomy" id="239371"/>
    <lineage>
        <taxon>Eukaryota</taxon>
        <taxon>Metazoa</taxon>
        <taxon>Chordata</taxon>
        <taxon>Craniata</taxon>
        <taxon>Vertebrata</taxon>
        <taxon>Euteleostomi</taxon>
        <taxon>Archelosauria</taxon>
        <taxon>Archosauria</taxon>
        <taxon>Dinosauria</taxon>
        <taxon>Saurischia</taxon>
        <taxon>Theropoda</taxon>
        <taxon>Coelurosauria</taxon>
        <taxon>Aves</taxon>
        <taxon>Neognathae</taxon>
        <taxon>Neoaves</taxon>
        <taxon>Telluraves</taxon>
        <taxon>Australaves</taxon>
        <taxon>Passeriformes</taxon>
        <taxon>Tyrannidae</taxon>
        <taxon>Sapayoa</taxon>
    </lineage>
</organism>
<feature type="non-terminal residue" evidence="2">
    <location>
        <position position="1"/>
    </location>
</feature>
<dbReference type="AlphaFoldDB" id="A0A7K7THY1"/>
<dbReference type="Pfam" id="PF18289">
    <property type="entry name" value="HU-CCDC81_euk_2"/>
    <property type="match status" value="1"/>
</dbReference>
<feature type="domain" description="CCDC81 HU" evidence="1">
    <location>
        <begin position="57"/>
        <end position="128"/>
    </location>
</feature>
<proteinExistence type="predicted"/>
<evidence type="ECO:0000259" key="1">
    <source>
        <dbReference type="Pfam" id="PF18289"/>
    </source>
</evidence>
<accession>A0A7K7THY1</accession>
<dbReference type="PANTHER" id="PTHR14362">
    <property type="entry name" value="COILED-COIL DOMAIN-CONTAINING PROTEIN 81"/>
    <property type="match status" value="1"/>
</dbReference>
<dbReference type="GO" id="GO:0005815">
    <property type="term" value="C:microtubule organizing center"/>
    <property type="evidence" value="ECO:0007669"/>
    <property type="project" value="TreeGrafter"/>
</dbReference>
<dbReference type="EMBL" id="VZSY01005264">
    <property type="protein sequence ID" value="NXA16510.1"/>
    <property type="molecule type" value="Genomic_DNA"/>
</dbReference>
<evidence type="ECO:0000313" key="3">
    <source>
        <dbReference type="Proteomes" id="UP000589485"/>
    </source>
</evidence>
<sequence>QGVLVPGLGTFAVVPKQVDSMEEMYVVRRPVFQLDMDVSSLRELMFPMVMIPDDIEIMPLDYWWLSQTTSLPPDVVRNCVEETILLYSFQLRDRRNLTFAFGDIGVLSCQDNFLCMRFHHSCVVRLESWYPWVALLLT</sequence>
<reference evidence="2 3" key="1">
    <citation type="submission" date="2019-09" db="EMBL/GenBank/DDBJ databases">
        <title>Bird 10,000 Genomes (B10K) Project - Family phase.</title>
        <authorList>
            <person name="Zhang G."/>
        </authorList>
    </citation>
    <scope>NUCLEOTIDE SEQUENCE [LARGE SCALE GENOMIC DNA]</scope>
    <source>
        <strain evidence="2">B10K-DU-030-41</strain>
        <tissue evidence="2">Muscle</tissue>
    </source>
</reference>
<feature type="non-terminal residue" evidence="2">
    <location>
        <position position="138"/>
    </location>
</feature>
<dbReference type="Proteomes" id="UP000589485">
    <property type="component" value="Unassembled WGS sequence"/>
</dbReference>
<evidence type="ECO:0000313" key="2">
    <source>
        <dbReference type="EMBL" id="NXA16510.1"/>
    </source>
</evidence>
<gene>
    <name evidence="2" type="primary">Ccdc81_1</name>
    <name evidence="2" type="ORF">SAPAEN_R14393</name>
</gene>
<dbReference type="PANTHER" id="PTHR14362:SF2">
    <property type="entry name" value="COILED-COIL DOMAIN-CONTAINING PROTEIN 81"/>
    <property type="match status" value="1"/>
</dbReference>
<protein>
    <submittedName>
        <fullName evidence="2">CCD81 protein</fullName>
    </submittedName>
</protein>
<dbReference type="OrthoDB" id="125906at2759"/>
<name>A0A7K7THY1_9TYRA</name>
<comment type="caution">
    <text evidence="2">The sequence shown here is derived from an EMBL/GenBank/DDBJ whole genome shotgun (WGS) entry which is preliminary data.</text>
</comment>